<evidence type="ECO:0008006" key="3">
    <source>
        <dbReference type="Google" id="ProtNLM"/>
    </source>
</evidence>
<protein>
    <recommendedName>
        <fullName evidence="3">TetR family transcriptional regulator</fullName>
    </recommendedName>
</protein>
<sequence length="73" mass="7845">MRRGGVAGLLAVLDEIGRRSDDADVDHIAYLLYGMEGMGECPVLETASMIPSEAMTDHARIGLASVERLLGRD</sequence>
<dbReference type="Proteomes" id="UP001251217">
    <property type="component" value="Unassembled WGS sequence"/>
</dbReference>
<evidence type="ECO:0000313" key="1">
    <source>
        <dbReference type="EMBL" id="MDR7169419.1"/>
    </source>
</evidence>
<accession>A0ABU1XFY7</accession>
<comment type="caution">
    <text evidence="1">The sequence shown here is derived from an EMBL/GenBank/DDBJ whole genome shotgun (WGS) entry which is preliminary data.</text>
</comment>
<dbReference type="EMBL" id="JAVDWW010000004">
    <property type="protein sequence ID" value="MDR7169419.1"/>
    <property type="molecule type" value="Genomic_DNA"/>
</dbReference>
<proteinExistence type="predicted"/>
<organism evidence="1 2">
    <name type="scientific">Nocardia kruczakiae</name>
    <dbReference type="NCBI Taxonomy" id="261477"/>
    <lineage>
        <taxon>Bacteria</taxon>
        <taxon>Bacillati</taxon>
        <taxon>Actinomycetota</taxon>
        <taxon>Actinomycetes</taxon>
        <taxon>Mycobacteriales</taxon>
        <taxon>Nocardiaceae</taxon>
        <taxon>Nocardia</taxon>
    </lineage>
</organism>
<keyword evidence="2" id="KW-1185">Reference proteome</keyword>
<gene>
    <name evidence="1" type="ORF">J2W56_003160</name>
</gene>
<name>A0ABU1XFY7_9NOCA</name>
<reference evidence="1 2" key="1">
    <citation type="submission" date="2023-07" db="EMBL/GenBank/DDBJ databases">
        <title>Sorghum-associated microbial communities from plants grown in Nebraska, USA.</title>
        <authorList>
            <person name="Schachtman D."/>
        </authorList>
    </citation>
    <scope>NUCLEOTIDE SEQUENCE [LARGE SCALE GENOMIC DNA]</scope>
    <source>
        <strain evidence="1 2">4272</strain>
    </source>
</reference>
<evidence type="ECO:0000313" key="2">
    <source>
        <dbReference type="Proteomes" id="UP001251217"/>
    </source>
</evidence>